<feature type="transmembrane region" description="Helical" evidence="2">
    <location>
        <begin position="100"/>
        <end position="119"/>
    </location>
</feature>
<keyword evidence="4" id="KW-1185">Reference proteome</keyword>
<dbReference type="InParanoid" id="E3N4N1"/>
<name>E3N4N1_CAERE</name>
<gene>
    <name evidence="3" type="ORF">CRE_29151</name>
</gene>
<evidence type="ECO:0000313" key="4">
    <source>
        <dbReference type="Proteomes" id="UP000008281"/>
    </source>
</evidence>
<feature type="compositionally biased region" description="Basic and acidic residues" evidence="1">
    <location>
        <begin position="60"/>
        <end position="78"/>
    </location>
</feature>
<evidence type="ECO:0000256" key="2">
    <source>
        <dbReference type="SAM" id="Phobius"/>
    </source>
</evidence>
<feature type="region of interest" description="Disordered" evidence="1">
    <location>
        <begin position="60"/>
        <end position="94"/>
    </location>
</feature>
<dbReference type="EMBL" id="DS268526">
    <property type="protein sequence ID" value="EFO85560.1"/>
    <property type="molecule type" value="Genomic_DNA"/>
</dbReference>
<reference evidence="3" key="1">
    <citation type="submission" date="2007-07" db="EMBL/GenBank/DDBJ databases">
        <title>PCAP assembly of the Caenorhabditis remanei genome.</title>
        <authorList>
            <consortium name="The Caenorhabditis remanei Sequencing Consortium"/>
            <person name="Wilson R.K."/>
        </authorList>
    </citation>
    <scope>NUCLEOTIDE SEQUENCE [LARGE SCALE GENOMIC DNA]</scope>
    <source>
        <strain evidence="3">PB4641</strain>
    </source>
</reference>
<accession>E3N4N1</accession>
<protein>
    <submittedName>
        <fullName evidence="3">Uncharacterized protein</fullName>
    </submittedName>
</protein>
<keyword evidence="2" id="KW-0812">Transmembrane</keyword>
<organism evidence="4">
    <name type="scientific">Caenorhabditis remanei</name>
    <name type="common">Caenorhabditis vulgaris</name>
    <dbReference type="NCBI Taxonomy" id="31234"/>
    <lineage>
        <taxon>Eukaryota</taxon>
        <taxon>Metazoa</taxon>
        <taxon>Ecdysozoa</taxon>
        <taxon>Nematoda</taxon>
        <taxon>Chromadorea</taxon>
        <taxon>Rhabditida</taxon>
        <taxon>Rhabditina</taxon>
        <taxon>Rhabditomorpha</taxon>
        <taxon>Rhabditoidea</taxon>
        <taxon>Rhabditidae</taxon>
        <taxon>Peloderinae</taxon>
        <taxon>Caenorhabditis</taxon>
    </lineage>
</organism>
<dbReference type="AlphaFoldDB" id="E3N4N1"/>
<proteinExistence type="predicted"/>
<evidence type="ECO:0000256" key="1">
    <source>
        <dbReference type="SAM" id="MobiDB-lite"/>
    </source>
</evidence>
<dbReference type="HOGENOM" id="CLU_2051808_0_0_1"/>
<sequence>MGHLKDLFFQFYYFSLSYYSTIHYNELITPKASVQTLFEAPQEPVRRRMLSGERTAADPEIYEKEAKAKGNPGSREKNVFNPRKSRRRKLTSKSTTELQILRLLINFSFFISFVFYSFVE</sequence>
<keyword evidence="2" id="KW-1133">Transmembrane helix</keyword>
<evidence type="ECO:0000313" key="3">
    <source>
        <dbReference type="EMBL" id="EFO85560.1"/>
    </source>
</evidence>
<keyword evidence="2" id="KW-0472">Membrane</keyword>
<dbReference type="Proteomes" id="UP000008281">
    <property type="component" value="Unassembled WGS sequence"/>
</dbReference>